<feature type="repeat" description="ANK" evidence="6">
    <location>
        <begin position="1225"/>
        <end position="1257"/>
    </location>
</feature>
<feature type="compositionally biased region" description="Low complexity" evidence="9">
    <location>
        <begin position="576"/>
        <end position="598"/>
    </location>
</feature>
<dbReference type="InterPro" id="IPR049765">
    <property type="entry name" value="ANFY1_BTB_POZ"/>
</dbReference>
<comment type="caution">
    <text evidence="11">The sequence shown here is derived from an EMBL/GenBank/DDBJ whole genome shotgun (WGS) entry which is preliminary data.</text>
</comment>
<dbReference type="SMART" id="SM00064">
    <property type="entry name" value="FYVE"/>
    <property type="match status" value="1"/>
</dbReference>
<feature type="compositionally biased region" description="Pro residues" evidence="9">
    <location>
        <begin position="565"/>
        <end position="575"/>
    </location>
</feature>
<feature type="compositionally biased region" description="Low complexity" evidence="9">
    <location>
        <begin position="539"/>
        <end position="554"/>
    </location>
</feature>
<evidence type="ECO:0000256" key="6">
    <source>
        <dbReference type="PROSITE-ProRule" id="PRU00023"/>
    </source>
</evidence>
<proteinExistence type="predicted"/>
<dbReference type="Pfam" id="PF00651">
    <property type="entry name" value="BTB"/>
    <property type="match status" value="1"/>
</dbReference>
<dbReference type="GO" id="GO:0008270">
    <property type="term" value="F:zinc ion binding"/>
    <property type="evidence" value="ECO:0007669"/>
    <property type="project" value="UniProtKB-KW"/>
</dbReference>
<dbReference type="InterPro" id="IPR017455">
    <property type="entry name" value="Znf_FYVE-rel"/>
</dbReference>
<dbReference type="InterPro" id="IPR002110">
    <property type="entry name" value="Ankyrin_rpt"/>
</dbReference>
<evidence type="ECO:0000256" key="9">
    <source>
        <dbReference type="SAM" id="MobiDB-lite"/>
    </source>
</evidence>
<evidence type="ECO:0000256" key="3">
    <source>
        <dbReference type="ARBA" id="ARBA00022771"/>
    </source>
</evidence>
<evidence type="ECO:0000256" key="4">
    <source>
        <dbReference type="ARBA" id="ARBA00022833"/>
    </source>
</evidence>
<dbReference type="Gene3D" id="1.25.40.20">
    <property type="entry name" value="Ankyrin repeat-containing domain"/>
    <property type="match status" value="6"/>
</dbReference>
<feature type="region of interest" description="Disordered" evidence="9">
    <location>
        <begin position="673"/>
        <end position="808"/>
    </location>
</feature>
<dbReference type="Gene3D" id="3.30.40.10">
    <property type="entry name" value="Zinc/RING finger domain, C3HC4 (zinc finger)"/>
    <property type="match status" value="1"/>
</dbReference>
<feature type="region of interest" description="Disordered" evidence="9">
    <location>
        <begin position="523"/>
        <end position="608"/>
    </location>
</feature>
<evidence type="ECO:0000259" key="10">
    <source>
        <dbReference type="PROSITE" id="PS50178"/>
    </source>
</evidence>
<dbReference type="InterPro" id="IPR036770">
    <property type="entry name" value="Ankyrin_rpt-contain_sf"/>
</dbReference>
<dbReference type="CDD" id="cd18501">
    <property type="entry name" value="BACK_ANKFY1_Rank5"/>
    <property type="match status" value="1"/>
</dbReference>
<feature type="compositionally biased region" description="Gly residues" evidence="9">
    <location>
        <begin position="673"/>
        <end position="683"/>
    </location>
</feature>
<feature type="compositionally biased region" description="Acidic residues" evidence="9">
    <location>
        <begin position="711"/>
        <end position="722"/>
    </location>
</feature>
<dbReference type="InterPro" id="IPR000306">
    <property type="entry name" value="Znf_FYVE"/>
</dbReference>
<feature type="repeat" description="ANK" evidence="6">
    <location>
        <begin position="496"/>
        <end position="528"/>
    </location>
</feature>
<dbReference type="PROSITE" id="PS50088">
    <property type="entry name" value="ANK_REPEAT"/>
    <property type="match status" value="9"/>
</dbReference>
<keyword evidence="3 7" id="KW-0863">Zinc-finger</keyword>
<keyword evidence="5 6" id="KW-0040">ANK repeat</keyword>
<reference evidence="11" key="1">
    <citation type="submission" date="2023-03" db="EMBL/GenBank/DDBJ databases">
        <authorList>
            <person name="Steffen K."/>
            <person name="Cardenas P."/>
        </authorList>
    </citation>
    <scope>NUCLEOTIDE SEQUENCE</scope>
</reference>
<dbReference type="SUPFAM" id="SSF54695">
    <property type="entry name" value="POZ domain"/>
    <property type="match status" value="1"/>
</dbReference>
<feature type="repeat" description="ANK" evidence="6">
    <location>
        <begin position="1157"/>
        <end position="1189"/>
    </location>
</feature>
<keyword evidence="12" id="KW-1185">Reference proteome</keyword>
<feature type="repeat" description="ANK" evidence="6">
    <location>
        <begin position="1060"/>
        <end position="1088"/>
    </location>
</feature>
<feature type="compositionally biased region" description="Low complexity" evidence="9">
    <location>
        <begin position="780"/>
        <end position="793"/>
    </location>
</feature>
<keyword evidence="1" id="KW-0479">Metal-binding</keyword>
<gene>
    <name evidence="11" type="ORF">GBAR_LOCUS15511</name>
</gene>
<dbReference type="InterPro" id="IPR000210">
    <property type="entry name" value="BTB/POZ_dom"/>
</dbReference>
<keyword evidence="2" id="KW-0677">Repeat</keyword>
<dbReference type="PRINTS" id="PR01415">
    <property type="entry name" value="ANKYRIN"/>
</dbReference>
<feature type="repeat" description="ANK" evidence="6">
    <location>
        <begin position="1330"/>
        <end position="1362"/>
    </location>
</feature>
<dbReference type="SMART" id="SM00225">
    <property type="entry name" value="BTB"/>
    <property type="match status" value="1"/>
</dbReference>
<accession>A0AA35SBS7</accession>
<dbReference type="PROSITE" id="PS50178">
    <property type="entry name" value="ZF_FYVE"/>
    <property type="match status" value="1"/>
</dbReference>
<dbReference type="InterPro" id="IPR049763">
    <property type="entry name" value="ANKFY1_BACK"/>
</dbReference>
<dbReference type="InterPro" id="IPR011011">
    <property type="entry name" value="Znf_FYVE_PHD"/>
</dbReference>
<dbReference type="SUPFAM" id="SSF57903">
    <property type="entry name" value="FYVE/PHD zinc finger"/>
    <property type="match status" value="1"/>
</dbReference>
<dbReference type="InterPro" id="IPR011333">
    <property type="entry name" value="SKP1/BTB/POZ_sf"/>
</dbReference>
<evidence type="ECO:0000256" key="1">
    <source>
        <dbReference type="ARBA" id="ARBA00022723"/>
    </source>
</evidence>
<keyword evidence="8" id="KW-0175">Coiled coil</keyword>
<evidence type="ECO:0000313" key="12">
    <source>
        <dbReference type="Proteomes" id="UP001174909"/>
    </source>
</evidence>
<dbReference type="SMART" id="SM00248">
    <property type="entry name" value="ANK"/>
    <property type="match status" value="22"/>
</dbReference>
<evidence type="ECO:0000256" key="7">
    <source>
        <dbReference type="PROSITE-ProRule" id="PRU00091"/>
    </source>
</evidence>
<name>A0AA35SBS7_GEOBA</name>
<dbReference type="CDD" id="cd18303">
    <property type="entry name" value="BTB_POZ_Rank-5"/>
    <property type="match status" value="1"/>
</dbReference>
<evidence type="ECO:0000256" key="2">
    <source>
        <dbReference type="ARBA" id="ARBA00022737"/>
    </source>
</evidence>
<dbReference type="Gene3D" id="3.30.710.10">
    <property type="entry name" value="Potassium Channel Kv1.1, Chain A"/>
    <property type="match status" value="1"/>
</dbReference>
<sequence length="1443" mass="155410">MAASSGSSEVAKLQQHLDLLRDQYVKLQQKHAELEQKYTRAIAASGNAGSDHFVSRLLKVVSDLFDKPLYSDLTIMLSDRTLCGHKFILVARSRHWSTNDETLSSTSQLDLSNMTPFVAVGLVRWVYTDVMVLPTDQDAVIELLAASNRYQLTPLKEKCEQSLISTVNVRNCIKLYQTSEEHAAESLKTYCLQIISSHWNNLNTRDFADLSAPLLYDMFKARTEYPLHLAIQHLREDVVFLFLIEYNSQLPHRLNECDNEGNIPLNLALLNRHDGIATTLVSHKCDLDSVDAEGNSLLHLAILRGDSFAALFLIKNGCNTTLSRHSTHETPLHLVSSYNPSRALANVSTASVSKAPWPSDSMVHIASQLLEFKADPNARDCDGCTALHRAIQCGNAEVFNVLLSNDSLDLDLCNNAGDSALWLALSKLDSAYFTSDDITQYNNSFPAKLITRGANPDALDSRTGNILLHRAALESNEAAAIFLVHRGAQLNPKNGEGEAPIHIAARNGLHSLVEVLLQHGADPNQQTSLRAPPSPVSPVPSAAAAATPLAAVPEPFRKRSESPRSLPPSSLPHPPHSSSSSHPSSNTTPSPHSPFSSSQQPAFGVGGGVGGGMMDFDLTSSSAMSSAALGALSALSATSQALSGLQGFGGYDGGGGGGYGVTGGGSGYSVVGGGGREFSGGQGRQTTRGASKSPVLGRTDKQGINPFGADSEGEEEEEEEERGGEGRLTSGYRVSPLSRPSPVRTTTTTTTSGERGSSSRDDSPRIQRARGLQSQQYQAPPTVTSPHSSHPPTLSNLRPPSPTSPLGSEAREFIEPCVEFDPTSDLGGRTALHLAIAHRFSRVVNILLSHTDGGSSGKLQVGLDLNVRDGLEETALGLAIWTEQFDTAERLLQMGAELEAGGGREEEEEEERGGEPGLLYVAIVREKPRACLFLLDHGADFKTRTAEEETLLLLAIRHQLHQVVERLCAMGADLSVSDRRGNSPLWVALRSRQETSAEKLVVHGCDPNAWHRGSDGVQLTLLHRAILLHDTASACFLVKNGADVNSATRPGSGGGAFYPPLHLACERGMTDVVQCLLEHHANVNAADSSGHTGLHVSIKTKNTMCSHLLLAHTSLDLTVRNKAGSTAFASALEAKDNEIGKAILQREPSAAEQIDSKGQNFLHLAILKQDVEAVIFLLSVKVDVNSKVKNPTLNTALHYAIKGGSEILVRHLLLAEARVDDVDNHQRSVLHMAVEGEFSNVVSVLLENGADPDRADEEGNTALHTAFQVGHMGCAQILLQDSEANLGAVNNRGENCLHVLARYSKENAPVIFSLLMQTAPGFPIDVQDRDGNTALLLAYIAGNTGLCDALIRAGAHPGIANKQSVSIFSAPIATKQLMFRILDQISKEPVWLEGNFCQNCSMKFSISHRKHHCRHCGRLLCKQCSSRQMPILKIRPEQGCSCV</sequence>
<dbReference type="PROSITE" id="PS50297">
    <property type="entry name" value="ANK_REP_REGION"/>
    <property type="match status" value="4"/>
</dbReference>
<dbReference type="PANTHER" id="PTHR24198:SF191">
    <property type="entry name" value="RABANKYRIN-5-LIKE"/>
    <property type="match status" value="1"/>
</dbReference>
<keyword evidence="4" id="KW-0862">Zinc</keyword>
<feature type="repeat" description="ANK" evidence="6">
    <location>
        <begin position="293"/>
        <end position="325"/>
    </location>
</feature>
<dbReference type="Pfam" id="PF01363">
    <property type="entry name" value="FYVE"/>
    <property type="match status" value="1"/>
</dbReference>
<dbReference type="PANTHER" id="PTHR24198">
    <property type="entry name" value="ANKYRIN REPEAT AND PROTEIN KINASE DOMAIN-CONTAINING PROTEIN"/>
    <property type="match status" value="1"/>
</dbReference>
<organism evidence="11 12">
    <name type="scientific">Geodia barretti</name>
    <name type="common">Barrett's horny sponge</name>
    <dbReference type="NCBI Taxonomy" id="519541"/>
    <lineage>
        <taxon>Eukaryota</taxon>
        <taxon>Metazoa</taxon>
        <taxon>Porifera</taxon>
        <taxon>Demospongiae</taxon>
        <taxon>Heteroscleromorpha</taxon>
        <taxon>Tetractinellida</taxon>
        <taxon>Astrophorina</taxon>
        <taxon>Geodiidae</taxon>
        <taxon>Geodia</taxon>
    </lineage>
</organism>
<protein>
    <submittedName>
        <fullName evidence="11">Rabankyrin-5</fullName>
    </submittedName>
</protein>
<dbReference type="Pfam" id="PF12796">
    <property type="entry name" value="Ank_2"/>
    <property type="match status" value="5"/>
</dbReference>
<feature type="repeat" description="ANK" evidence="6">
    <location>
        <begin position="1192"/>
        <end position="1224"/>
    </location>
</feature>
<feature type="compositionally biased region" description="Low complexity" evidence="9">
    <location>
        <begin position="733"/>
        <end position="756"/>
    </location>
</feature>
<dbReference type="EMBL" id="CASHTH010002257">
    <property type="protein sequence ID" value="CAI8027103.1"/>
    <property type="molecule type" value="Genomic_DNA"/>
</dbReference>
<dbReference type="Proteomes" id="UP001174909">
    <property type="component" value="Unassembled WGS sequence"/>
</dbReference>
<evidence type="ECO:0000313" key="11">
    <source>
        <dbReference type="EMBL" id="CAI8027103.1"/>
    </source>
</evidence>
<dbReference type="InterPro" id="IPR013083">
    <property type="entry name" value="Znf_RING/FYVE/PHD"/>
</dbReference>
<feature type="domain" description="FYVE-type" evidence="10">
    <location>
        <begin position="1391"/>
        <end position="1443"/>
    </location>
</feature>
<evidence type="ECO:0000256" key="5">
    <source>
        <dbReference type="ARBA" id="ARBA00023043"/>
    </source>
</evidence>
<feature type="repeat" description="ANK" evidence="6">
    <location>
        <begin position="463"/>
        <end position="495"/>
    </location>
</feature>
<feature type="repeat" description="ANK" evidence="6">
    <location>
        <begin position="382"/>
        <end position="407"/>
    </location>
</feature>
<feature type="coiled-coil region" evidence="8">
    <location>
        <begin position="10"/>
        <end position="44"/>
    </location>
</feature>
<evidence type="ECO:0000256" key="8">
    <source>
        <dbReference type="SAM" id="Coils"/>
    </source>
</evidence>
<dbReference type="SUPFAM" id="SSF48403">
    <property type="entry name" value="Ankyrin repeat"/>
    <property type="match status" value="4"/>
</dbReference>